<reference evidence="1" key="1">
    <citation type="submission" date="2023-06" db="EMBL/GenBank/DDBJ databases">
        <authorList>
            <consortium name="Lawrence Berkeley National Laboratory"/>
            <person name="Ahrendt S."/>
            <person name="Sahu N."/>
            <person name="Indic B."/>
            <person name="Wong-Bajracharya J."/>
            <person name="Merenyi Z."/>
            <person name="Ke H.-M."/>
            <person name="Monk M."/>
            <person name="Kocsube S."/>
            <person name="Drula E."/>
            <person name="Lipzen A."/>
            <person name="Balint B."/>
            <person name="Henrissat B."/>
            <person name="Andreopoulos B."/>
            <person name="Martin F.M."/>
            <person name="Harder C.B."/>
            <person name="Rigling D."/>
            <person name="Ford K.L."/>
            <person name="Foster G.D."/>
            <person name="Pangilinan J."/>
            <person name="Papanicolaou A."/>
            <person name="Barry K."/>
            <person name="LaButti K."/>
            <person name="Viragh M."/>
            <person name="Koriabine M."/>
            <person name="Yan M."/>
            <person name="Riley R."/>
            <person name="Champramary S."/>
            <person name="Plett K.L."/>
            <person name="Tsai I.J."/>
            <person name="Slot J."/>
            <person name="Sipos G."/>
            <person name="Plett J."/>
            <person name="Nagy L.G."/>
            <person name="Grigoriev I.V."/>
        </authorList>
    </citation>
    <scope>NUCLEOTIDE SEQUENCE</scope>
    <source>
        <strain evidence="1">FPL87.14</strain>
    </source>
</reference>
<dbReference type="AlphaFoldDB" id="A0AA39MLF1"/>
<name>A0AA39MLF1_9AGAR</name>
<protein>
    <submittedName>
        <fullName evidence="1">Uncharacterized protein</fullName>
    </submittedName>
</protein>
<evidence type="ECO:0000313" key="1">
    <source>
        <dbReference type="EMBL" id="KAK0439171.1"/>
    </source>
</evidence>
<dbReference type="EMBL" id="JAUEPT010000039">
    <property type="protein sequence ID" value="KAK0439171.1"/>
    <property type="molecule type" value="Genomic_DNA"/>
</dbReference>
<keyword evidence="2" id="KW-1185">Reference proteome</keyword>
<dbReference type="Proteomes" id="UP001175226">
    <property type="component" value="Unassembled WGS sequence"/>
</dbReference>
<organism evidence="1 2">
    <name type="scientific">Armillaria borealis</name>
    <dbReference type="NCBI Taxonomy" id="47425"/>
    <lineage>
        <taxon>Eukaryota</taxon>
        <taxon>Fungi</taxon>
        <taxon>Dikarya</taxon>
        <taxon>Basidiomycota</taxon>
        <taxon>Agaricomycotina</taxon>
        <taxon>Agaricomycetes</taxon>
        <taxon>Agaricomycetidae</taxon>
        <taxon>Agaricales</taxon>
        <taxon>Marasmiineae</taxon>
        <taxon>Physalacriaceae</taxon>
        <taxon>Armillaria</taxon>
    </lineage>
</organism>
<proteinExistence type="predicted"/>
<accession>A0AA39MLF1</accession>
<evidence type="ECO:0000313" key="2">
    <source>
        <dbReference type="Proteomes" id="UP001175226"/>
    </source>
</evidence>
<gene>
    <name evidence="1" type="ORF">EV421DRAFT_1821590</name>
</gene>
<comment type="caution">
    <text evidence="1">The sequence shown here is derived from an EMBL/GenBank/DDBJ whole genome shotgun (WGS) entry which is preliminary data.</text>
</comment>
<sequence length="162" mass="18685">MIKEGKSEGYWEWHELIAGPKRLALMEERIPMAVMPAVSKPNLKDGKWRRAYQVRDVWCFVYVEERDIRFKNRVEETWALLCTSPSRDGSNSSVATWLIPVYSVFRSLAGEPTIIRRITKTSYRQTLAVDVFYSGTTSQGPQTCSAPTRLRVIVTKGRPKYH</sequence>